<name>A0A5E7UJR8_PSEFL</name>
<proteinExistence type="inferred from homology"/>
<protein>
    <recommendedName>
        <fullName evidence="6">Terminase</fullName>
    </recommendedName>
</protein>
<dbReference type="GO" id="GO:0004519">
    <property type="term" value="F:endonuclease activity"/>
    <property type="evidence" value="ECO:0007669"/>
    <property type="project" value="InterPro"/>
</dbReference>
<accession>A0A5E7UJR8</accession>
<dbReference type="InterPro" id="IPR046453">
    <property type="entry name" value="GpA_ATPase"/>
</dbReference>
<feature type="compositionally biased region" description="Polar residues" evidence="1">
    <location>
        <begin position="684"/>
        <end position="693"/>
    </location>
</feature>
<reference evidence="4 5" key="1">
    <citation type="submission" date="2019-09" db="EMBL/GenBank/DDBJ databases">
        <authorList>
            <person name="Chandra G."/>
            <person name="Truman W A."/>
        </authorList>
    </citation>
    <scope>NUCLEOTIDE SEQUENCE [LARGE SCALE GENOMIC DNA]</scope>
    <source>
        <strain evidence="4">PS922</strain>
    </source>
</reference>
<dbReference type="InterPro" id="IPR027417">
    <property type="entry name" value="P-loop_NTPase"/>
</dbReference>
<dbReference type="GO" id="GO:0005524">
    <property type="term" value="F:ATP binding"/>
    <property type="evidence" value="ECO:0007669"/>
    <property type="project" value="InterPro"/>
</dbReference>
<evidence type="ECO:0008006" key="6">
    <source>
        <dbReference type="Google" id="ProtNLM"/>
    </source>
</evidence>
<feature type="region of interest" description="Disordered" evidence="1">
    <location>
        <begin position="665"/>
        <end position="693"/>
    </location>
</feature>
<dbReference type="Pfam" id="PF20454">
    <property type="entry name" value="GpA_nuclease"/>
    <property type="match status" value="1"/>
</dbReference>
<dbReference type="HAMAP" id="MF_04144">
    <property type="entry name" value="TERL_LAMBDA"/>
    <property type="match status" value="1"/>
</dbReference>
<feature type="domain" description="Terminase large subunit GpA endonuclease" evidence="3">
    <location>
        <begin position="339"/>
        <end position="622"/>
    </location>
</feature>
<evidence type="ECO:0000259" key="2">
    <source>
        <dbReference type="Pfam" id="PF05876"/>
    </source>
</evidence>
<evidence type="ECO:0000313" key="4">
    <source>
        <dbReference type="EMBL" id="VVQ11737.1"/>
    </source>
</evidence>
<dbReference type="RefSeq" id="WP_154863617.1">
    <property type="nucleotide sequence ID" value="NZ_CABVJB010000008.1"/>
</dbReference>
<dbReference type="PANTHER" id="PTHR34413">
    <property type="entry name" value="PROPHAGE TAIL FIBER ASSEMBLY PROTEIN HOMOLOG TFAE-RELATED-RELATED"/>
    <property type="match status" value="1"/>
</dbReference>
<dbReference type="InterPro" id="IPR046454">
    <property type="entry name" value="GpA_endonuclease"/>
</dbReference>
<dbReference type="InterPro" id="IPR051220">
    <property type="entry name" value="TFA_Chaperone"/>
</dbReference>
<dbReference type="EMBL" id="CABVJB010000008">
    <property type="protein sequence ID" value="VVQ11737.1"/>
    <property type="molecule type" value="Genomic_DNA"/>
</dbReference>
<feature type="domain" description="Phage terminase large subunit GpA ATPase" evidence="2">
    <location>
        <begin position="47"/>
        <end position="308"/>
    </location>
</feature>
<dbReference type="Pfam" id="PF05876">
    <property type="entry name" value="GpA_ATPase"/>
    <property type="match status" value="1"/>
</dbReference>
<dbReference type="PANTHER" id="PTHR34413:SF2">
    <property type="entry name" value="PROPHAGE TAIL FIBER ASSEMBLY PROTEIN HOMOLOG TFAE-RELATED"/>
    <property type="match status" value="1"/>
</dbReference>
<organism evidence="4 5">
    <name type="scientific">Pseudomonas fluorescens</name>
    <dbReference type="NCBI Taxonomy" id="294"/>
    <lineage>
        <taxon>Bacteria</taxon>
        <taxon>Pseudomonadati</taxon>
        <taxon>Pseudomonadota</taxon>
        <taxon>Gammaproteobacteria</taxon>
        <taxon>Pseudomonadales</taxon>
        <taxon>Pseudomonadaceae</taxon>
        <taxon>Pseudomonas</taxon>
    </lineage>
</organism>
<gene>
    <name evidence="4" type="ORF">PS922_04882</name>
</gene>
<sequence length="693" mass="77791">MSLSTPWMRALVEGVRKGLAGLYKEPPRTAVEWADEHFYLSSESSYQEGDWTTAPFQVAILNAMGNDLIREVNVLKSARVGYTKMLVANMGYKVQHKKRNVIVWCPTDGDADGMMKRHIETMIRDSPVVRALAPWYGVKHRDNTLDEKRFDNAKMLWCLGGTAAKNYREKSPDEVIYDELSKFNADIEGEGAPTILGDKRLEGATFKKSIRGSTPTTVVVADDNEETSGEGCQITRAANDSPHFLRFNIKCPCCGTEQYLKWGDPATPFGIKWAVDELGQVTKAWYLCESGHGCTFEYHEMVAASVNGRYICERTGIWTRDGMAWFSAADESIQPPRSVTFHIWTVYSEFVTWAEVVTEWLKIKKDRGKLKTFVNTTLGEAWEEDQGEQLEWQQLHARREIYPQVPAKAVALFGGIDTQDDRYEGRVWAFGAGEEAWLVHKFVLQGDPGSIELRAKVGIEIHKTFTRADGTVMGVERWCWDQGGHYCDEVREECIKHGTQWVIPVFGASTYGKPIATWPRKKTKVKGGRAYLVEVGTDNAKELIYGRLKMQPDGSGAPVPGCIHLPANEMICGEDELRQLTAERRKWVIVKHQRVQRWDAGGRRNEALDCLVYALAALRITQQRFGMNLDLLAQQLPSGTWAVPMSHEQKSKPATVAALTPATVSVPEVEPEHSPDQPAESGGWLNTGQGAWL</sequence>
<dbReference type="Gene3D" id="3.40.50.300">
    <property type="entry name" value="P-loop containing nucleotide triphosphate hydrolases"/>
    <property type="match status" value="1"/>
</dbReference>
<evidence type="ECO:0000259" key="3">
    <source>
        <dbReference type="Pfam" id="PF20454"/>
    </source>
</evidence>
<dbReference type="InterPro" id="IPR008866">
    <property type="entry name" value="Phage_lambda_GpA-like"/>
</dbReference>
<evidence type="ECO:0000313" key="5">
    <source>
        <dbReference type="Proteomes" id="UP000325565"/>
    </source>
</evidence>
<dbReference type="GO" id="GO:0016887">
    <property type="term" value="F:ATP hydrolysis activity"/>
    <property type="evidence" value="ECO:0007669"/>
    <property type="project" value="InterPro"/>
</dbReference>
<dbReference type="Proteomes" id="UP000325565">
    <property type="component" value="Unassembled WGS sequence"/>
</dbReference>
<evidence type="ECO:0000256" key="1">
    <source>
        <dbReference type="SAM" id="MobiDB-lite"/>
    </source>
</evidence>
<dbReference type="AlphaFoldDB" id="A0A5E7UJR8"/>